<proteinExistence type="predicted"/>
<dbReference type="SUPFAM" id="SSF53850">
    <property type="entry name" value="Periplasmic binding protein-like II"/>
    <property type="match status" value="1"/>
</dbReference>
<reference evidence="1" key="1">
    <citation type="submission" date="2022-10" db="EMBL/GenBank/DDBJ databases">
        <title>Characterization and whole genome sequencing of a new Roseateles species, isolated from fresh water.</title>
        <authorList>
            <person name="Guliayeva D.Y."/>
            <person name="Akhremchuk A.E."/>
            <person name="Sikolenko M.A."/>
            <person name="Valentovich L.N."/>
            <person name="Sidarenka A.V."/>
        </authorList>
    </citation>
    <scope>NUCLEOTIDE SEQUENCE</scope>
    <source>
        <strain evidence="1">BIM B-1768</strain>
    </source>
</reference>
<evidence type="ECO:0000313" key="1">
    <source>
        <dbReference type="EMBL" id="UXH80421.1"/>
    </source>
</evidence>
<dbReference type="Proteomes" id="UP001064933">
    <property type="component" value="Chromosome"/>
</dbReference>
<sequence length="253" mass="28074">MGPVRAQCSRTIRVPLSPTGLSVVASGGAVAGVYPDILRKVSEETHCQFEFTVVPRARLEAMFSGGSADLLLAATRSSGRDARGDFVPTMRYRPMLISLVSDRASIDSLAELSQRRELRVVLVRGYDYGEAYQALIQTLREQKRLLLEADPLAVARALERNLADVTLMVPSILTGTLLQDGRQRALMERLRYEPVAELGWGESGVYLSRHLSAQDRELLSEAIERSTRSGAFWKTVQRHYPPGSYEDGLKPLK</sequence>
<name>A0ABY6B937_9BURK</name>
<dbReference type="RefSeq" id="WP_261760238.1">
    <property type="nucleotide sequence ID" value="NZ_CP104562.2"/>
</dbReference>
<dbReference type="Gene3D" id="3.40.190.10">
    <property type="entry name" value="Periplasmic binding protein-like II"/>
    <property type="match status" value="2"/>
</dbReference>
<dbReference type="EMBL" id="CP104562">
    <property type="protein sequence ID" value="UXH80421.1"/>
    <property type="molecule type" value="Genomic_DNA"/>
</dbReference>
<gene>
    <name evidence="1" type="ORF">N4261_11325</name>
</gene>
<organism evidence="1 2">
    <name type="scientific">Roseateles amylovorans</name>
    <dbReference type="NCBI Taxonomy" id="2978473"/>
    <lineage>
        <taxon>Bacteria</taxon>
        <taxon>Pseudomonadati</taxon>
        <taxon>Pseudomonadota</taxon>
        <taxon>Betaproteobacteria</taxon>
        <taxon>Burkholderiales</taxon>
        <taxon>Sphaerotilaceae</taxon>
        <taxon>Roseateles</taxon>
    </lineage>
</organism>
<accession>A0ABY6B937</accession>
<protein>
    <submittedName>
        <fullName evidence="1">Transporter substrate-binding domain-containing protein</fullName>
    </submittedName>
</protein>
<keyword evidence="2" id="KW-1185">Reference proteome</keyword>
<evidence type="ECO:0000313" key="2">
    <source>
        <dbReference type="Proteomes" id="UP001064933"/>
    </source>
</evidence>